<evidence type="ECO:0000313" key="3">
    <source>
        <dbReference type="Proteomes" id="UP001066276"/>
    </source>
</evidence>
<proteinExistence type="predicted"/>
<organism evidence="2 3">
    <name type="scientific">Pleurodeles waltl</name>
    <name type="common">Iberian ribbed newt</name>
    <dbReference type="NCBI Taxonomy" id="8319"/>
    <lineage>
        <taxon>Eukaryota</taxon>
        <taxon>Metazoa</taxon>
        <taxon>Chordata</taxon>
        <taxon>Craniata</taxon>
        <taxon>Vertebrata</taxon>
        <taxon>Euteleostomi</taxon>
        <taxon>Amphibia</taxon>
        <taxon>Batrachia</taxon>
        <taxon>Caudata</taxon>
        <taxon>Salamandroidea</taxon>
        <taxon>Salamandridae</taxon>
        <taxon>Pleurodelinae</taxon>
        <taxon>Pleurodeles</taxon>
    </lineage>
</organism>
<feature type="compositionally biased region" description="Basic and acidic residues" evidence="1">
    <location>
        <begin position="21"/>
        <end position="32"/>
    </location>
</feature>
<name>A0AAV7PMV3_PLEWA</name>
<feature type="compositionally biased region" description="Basic residues" evidence="1">
    <location>
        <begin position="33"/>
        <end position="50"/>
    </location>
</feature>
<dbReference type="EMBL" id="JANPWB010000011">
    <property type="protein sequence ID" value="KAJ1129405.1"/>
    <property type="molecule type" value="Genomic_DNA"/>
</dbReference>
<dbReference type="Proteomes" id="UP001066276">
    <property type="component" value="Chromosome 7"/>
</dbReference>
<feature type="region of interest" description="Disordered" evidence="1">
    <location>
        <begin position="1"/>
        <end position="69"/>
    </location>
</feature>
<comment type="caution">
    <text evidence="2">The sequence shown here is derived from an EMBL/GenBank/DDBJ whole genome shotgun (WGS) entry which is preliminary data.</text>
</comment>
<evidence type="ECO:0000256" key="1">
    <source>
        <dbReference type="SAM" id="MobiDB-lite"/>
    </source>
</evidence>
<feature type="compositionally biased region" description="Pro residues" evidence="1">
    <location>
        <begin position="1"/>
        <end position="11"/>
    </location>
</feature>
<protein>
    <submittedName>
        <fullName evidence="2">Uncharacterized protein</fullName>
    </submittedName>
</protein>
<dbReference type="AlphaFoldDB" id="A0AAV7PMV3"/>
<accession>A0AAV7PMV3</accession>
<gene>
    <name evidence="2" type="ORF">NDU88_007775</name>
</gene>
<sequence length="113" mass="12052">MGPAPWSPPGSPISQGTGRPRGKEAKGLDHAQLKRQRRGSLLRSPGHAHRPPPVPHERSGPTGPQDPSRACLLVVPRVRGSTPWRLHDDGVGLPPQAARTQTTGAPLLHVSRC</sequence>
<reference evidence="2" key="1">
    <citation type="journal article" date="2022" name="bioRxiv">
        <title>Sequencing and chromosome-scale assembly of the giantPleurodeles waltlgenome.</title>
        <authorList>
            <person name="Brown T."/>
            <person name="Elewa A."/>
            <person name="Iarovenko S."/>
            <person name="Subramanian E."/>
            <person name="Araus A.J."/>
            <person name="Petzold A."/>
            <person name="Susuki M."/>
            <person name="Suzuki K.-i.T."/>
            <person name="Hayashi T."/>
            <person name="Toyoda A."/>
            <person name="Oliveira C."/>
            <person name="Osipova E."/>
            <person name="Leigh N.D."/>
            <person name="Simon A."/>
            <person name="Yun M.H."/>
        </authorList>
    </citation>
    <scope>NUCLEOTIDE SEQUENCE</scope>
    <source>
        <strain evidence="2">20211129_DDA</strain>
        <tissue evidence="2">Liver</tissue>
    </source>
</reference>
<evidence type="ECO:0000313" key="2">
    <source>
        <dbReference type="EMBL" id="KAJ1129405.1"/>
    </source>
</evidence>
<feature type="region of interest" description="Disordered" evidence="1">
    <location>
        <begin position="82"/>
        <end position="113"/>
    </location>
</feature>
<keyword evidence="3" id="KW-1185">Reference proteome</keyword>